<keyword evidence="3" id="KW-1185">Reference proteome</keyword>
<dbReference type="Gene3D" id="3.40.50.1820">
    <property type="entry name" value="alpha/beta hydrolase"/>
    <property type="match status" value="2"/>
</dbReference>
<accession>A0A4S4EI11</accession>
<reference evidence="2 3" key="1">
    <citation type="journal article" date="2018" name="Proc. Natl. Acad. Sci. U.S.A.">
        <title>Draft genome sequence of Camellia sinensis var. sinensis provides insights into the evolution of the tea genome and tea quality.</title>
        <authorList>
            <person name="Wei C."/>
            <person name="Yang H."/>
            <person name="Wang S."/>
            <person name="Zhao J."/>
            <person name="Liu C."/>
            <person name="Gao L."/>
            <person name="Xia E."/>
            <person name="Lu Y."/>
            <person name="Tai Y."/>
            <person name="She G."/>
            <person name="Sun J."/>
            <person name="Cao H."/>
            <person name="Tong W."/>
            <person name="Gao Q."/>
            <person name="Li Y."/>
            <person name="Deng W."/>
            <person name="Jiang X."/>
            <person name="Wang W."/>
            <person name="Chen Q."/>
            <person name="Zhang S."/>
            <person name="Li H."/>
            <person name="Wu J."/>
            <person name="Wang P."/>
            <person name="Li P."/>
            <person name="Shi C."/>
            <person name="Zheng F."/>
            <person name="Jian J."/>
            <person name="Huang B."/>
            <person name="Shan D."/>
            <person name="Shi M."/>
            <person name="Fang C."/>
            <person name="Yue Y."/>
            <person name="Li F."/>
            <person name="Li D."/>
            <person name="Wei S."/>
            <person name="Han B."/>
            <person name="Jiang C."/>
            <person name="Yin Y."/>
            <person name="Xia T."/>
            <person name="Zhang Z."/>
            <person name="Bennetzen J.L."/>
            <person name="Zhao S."/>
            <person name="Wan X."/>
        </authorList>
    </citation>
    <scope>NUCLEOTIDE SEQUENCE [LARGE SCALE GENOMIC DNA]</scope>
    <source>
        <strain evidence="3">cv. Shuchazao</strain>
        <tissue evidence="2">Leaf</tissue>
    </source>
</reference>
<dbReference type="SUPFAM" id="SSF53474">
    <property type="entry name" value="alpha/beta-Hydrolases"/>
    <property type="match status" value="1"/>
</dbReference>
<evidence type="ECO:0008006" key="4">
    <source>
        <dbReference type="Google" id="ProtNLM"/>
    </source>
</evidence>
<keyword evidence="1" id="KW-0732">Signal</keyword>
<feature type="chain" id="PRO_5020859058" description="Lecithin-cholesterol acyltransferase-like 1" evidence="1">
    <location>
        <begin position="26"/>
        <end position="432"/>
    </location>
</feature>
<dbReference type="GO" id="GO:0006629">
    <property type="term" value="P:lipid metabolic process"/>
    <property type="evidence" value="ECO:0007669"/>
    <property type="project" value="InterPro"/>
</dbReference>
<evidence type="ECO:0000313" key="3">
    <source>
        <dbReference type="Proteomes" id="UP000306102"/>
    </source>
</evidence>
<dbReference type="Proteomes" id="UP000306102">
    <property type="component" value="Unassembled WGS sequence"/>
</dbReference>
<organism evidence="2 3">
    <name type="scientific">Camellia sinensis var. sinensis</name>
    <name type="common">China tea</name>
    <dbReference type="NCBI Taxonomy" id="542762"/>
    <lineage>
        <taxon>Eukaryota</taxon>
        <taxon>Viridiplantae</taxon>
        <taxon>Streptophyta</taxon>
        <taxon>Embryophyta</taxon>
        <taxon>Tracheophyta</taxon>
        <taxon>Spermatophyta</taxon>
        <taxon>Magnoliopsida</taxon>
        <taxon>eudicotyledons</taxon>
        <taxon>Gunneridae</taxon>
        <taxon>Pentapetalae</taxon>
        <taxon>asterids</taxon>
        <taxon>Ericales</taxon>
        <taxon>Theaceae</taxon>
        <taxon>Camellia</taxon>
    </lineage>
</organism>
<dbReference type="STRING" id="542762.A0A4S4EI11"/>
<dbReference type="InterPro" id="IPR003386">
    <property type="entry name" value="LACT/PDAT_acylTrfase"/>
</dbReference>
<dbReference type="EMBL" id="SDRB02004278">
    <property type="protein sequence ID" value="THG16131.1"/>
    <property type="molecule type" value="Genomic_DNA"/>
</dbReference>
<feature type="signal peptide" evidence="1">
    <location>
        <begin position="1"/>
        <end position="25"/>
    </location>
</feature>
<dbReference type="Pfam" id="PF02450">
    <property type="entry name" value="LCAT"/>
    <property type="match status" value="2"/>
</dbReference>
<comment type="caution">
    <text evidence="2">The sequence shown here is derived from an EMBL/GenBank/DDBJ whole genome shotgun (WGS) entry which is preliminary data.</text>
</comment>
<evidence type="ECO:0000256" key="1">
    <source>
        <dbReference type="SAM" id="SignalP"/>
    </source>
</evidence>
<dbReference type="GO" id="GO:0008374">
    <property type="term" value="F:O-acyltransferase activity"/>
    <property type="evidence" value="ECO:0007669"/>
    <property type="project" value="InterPro"/>
</dbReference>
<dbReference type="AlphaFoldDB" id="A0A4S4EI11"/>
<name>A0A4S4EI11_CAMSN</name>
<gene>
    <name evidence="2" type="ORF">TEA_006573</name>
</gene>
<dbReference type="InterPro" id="IPR029058">
    <property type="entry name" value="AB_hydrolase_fold"/>
</dbReference>
<evidence type="ECO:0000313" key="2">
    <source>
        <dbReference type="EMBL" id="THG16131.1"/>
    </source>
</evidence>
<proteinExistence type="predicted"/>
<sequence length="432" mass="47703">MEGVGIIKLARVLTMGMVMVYMCQASNLHPLIVVPGNGGNQLEARLTAEYKAPSLLCSRHHPAKKDKEGWFRLWFDISVLLSPYTKCFAERMTLYYDADLDDYRNALGVQTRVSGFGSTKSMLYLDPNLKPITPYMATLVKSLEKIGYVDGKTLFGAPYDFRYGLAAEGHPSHVGSKFLQDLKTLIESASASNGGKPVILLTHSLGGLYVLQLLNRSQPSWRQNYIKHFIALSTPWGGTVEEMLAFASGTALGVPLVNPLLVRDEQRSSESNLWLMPNPKSFGPKKPLVITPKATYTAYDILQFLDELGFPDAKQRYETRVFPLVDRLEPPGVPVTCVIGTGVETQETLFYGKDGFDKQPEIVYGDGDGTVNMVSLLAVESEWKEAKNQTLKFIRVPGVTHTGILEERAALDEIIGAIDSINSQLVDSLASM</sequence>
<protein>
    <recommendedName>
        <fullName evidence="4">Lecithin-cholesterol acyltransferase-like 1</fullName>
    </recommendedName>
</protein>
<dbReference type="PANTHER" id="PTHR11440">
    <property type="entry name" value="LECITHIN-CHOLESTEROL ACYLTRANSFERASE-RELATED"/>
    <property type="match status" value="1"/>
</dbReference>